<dbReference type="SUPFAM" id="SSF52540">
    <property type="entry name" value="P-loop containing nucleoside triphosphate hydrolases"/>
    <property type="match status" value="1"/>
</dbReference>
<dbReference type="GO" id="GO:0006952">
    <property type="term" value="P:defense response"/>
    <property type="evidence" value="ECO:0007669"/>
    <property type="project" value="InterPro"/>
</dbReference>
<dbReference type="InterPro" id="IPR027417">
    <property type="entry name" value="P-loop_NTPase"/>
</dbReference>
<protein>
    <submittedName>
        <fullName evidence="3">Uncharacterized protein LOC104245379 isoform X1</fullName>
    </submittedName>
</protein>
<accession>A0A1U7YBE9</accession>
<organism evidence="2 3">
    <name type="scientific">Nicotiana sylvestris</name>
    <name type="common">Wood tobacco</name>
    <name type="synonym">South American tobacco</name>
    <dbReference type="NCBI Taxonomy" id="4096"/>
    <lineage>
        <taxon>Eukaryota</taxon>
        <taxon>Viridiplantae</taxon>
        <taxon>Streptophyta</taxon>
        <taxon>Embryophyta</taxon>
        <taxon>Tracheophyta</taxon>
        <taxon>Spermatophyta</taxon>
        <taxon>Magnoliopsida</taxon>
        <taxon>eudicotyledons</taxon>
        <taxon>Gunneridae</taxon>
        <taxon>Pentapetalae</taxon>
        <taxon>asterids</taxon>
        <taxon>lamiids</taxon>
        <taxon>Solanales</taxon>
        <taxon>Solanaceae</taxon>
        <taxon>Nicotianoideae</taxon>
        <taxon>Nicotianeae</taxon>
        <taxon>Nicotiana</taxon>
    </lineage>
</organism>
<dbReference type="PANTHER" id="PTHR11017">
    <property type="entry name" value="LEUCINE-RICH REPEAT-CONTAINING PROTEIN"/>
    <property type="match status" value="1"/>
</dbReference>
<dbReference type="eggNOG" id="ENOG502SI7S">
    <property type="taxonomic scope" value="Eukaryota"/>
</dbReference>
<dbReference type="Pfam" id="PF00931">
    <property type="entry name" value="NB-ARC"/>
    <property type="match status" value="1"/>
</dbReference>
<gene>
    <name evidence="3" type="primary">LOC104245379</name>
</gene>
<keyword evidence="2" id="KW-1185">Reference proteome</keyword>
<dbReference type="AlphaFoldDB" id="A0A1U7YBE9"/>
<dbReference type="RefSeq" id="XP_009799276.1">
    <property type="nucleotide sequence ID" value="XM_009800974.1"/>
</dbReference>
<dbReference type="Gene3D" id="3.40.50.300">
    <property type="entry name" value="P-loop containing nucleotide triphosphate hydrolases"/>
    <property type="match status" value="1"/>
</dbReference>
<proteinExistence type="predicted"/>
<evidence type="ECO:0000313" key="3">
    <source>
        <dbReference type="RefSeq" id="XP_009799276.1"/>
    </source>
</evidence>
<dbReference type="GO" id="GO:0043531">
    <property type="term" value="F:ADP binding"/>
    <property type="evidence" value="ECO:0007669"/>
    <property type="project" value="InterPro"/>
</dbReference>
<dbReference type="InterPro" id="IPR044974">
    <property type="entry name" value="Disease_R_plants"/>
</dbReference>
<reference evidence="3" key="2">
    <citation type="submission" date="2025-08" db="UniProtKB">
        <authorList>
            <consortium name="RefSeq"/>
        </authorList>
    </citation>
    <scope>IDENTIFICATION</scope>
    <source>
        <tissue evidence="3">Leaf</tissue>
    </source>
</reference>
<dbReference type="PANTHER" id="PTHR11017:SF536">
    <property type="entry name" value="ADP-RIBOSYL CYCLASE_CYCLIC ADP-RIBOSE HYDROLASE"/>
    <property type="match status" value="1"/>
</dbReference>
<sequence>MRLKAMWIFRPSSAGNLELDKSLMVPATSYTDKSPANLFSGGVPRNISNLFQLNLSYSHFSGKIPKCKGHMDCNICKVFSSLLKVSLTITSVYEGMEIMRKRLRSMKVLIILDDVNQKGQLEMLVGRHDWFGSGSRILITTRDKQWLDNHIVDEVYSVNMTQEGVEYGFLRTSRICLLEISKQKLWRDYGYQGITYQNSYCEQLEEIPSFEMMPNFERVKLEGCKSLREVSPHSEFS</sequence>
<evidence type="ECO:0000259" key="1">
    <source>
        <dbReference type="Pfam" id="PF00931"/>
    </source>
</evidence>
<feature type="domain" description="NB-ARC" evidence="1">
    <location>
        <begin position="97"/>
        <end position="155"/>
    </location>
</feature>
<name>A0A1U7YBE9_NICSY</name>
<reference evidence="2" key="1">
    <citation type="journal article" date="2013" name="Genome Biol.">
        <title>Reference genomes and transcriptomes of Nicotiana sylvestris and Nicotiana tomentosiformis.</title>
        <authorList>
            <person name="Sierro N."/>
            <person name="Battey J.N."/>
            <person name="Ouadi S."/>
            <person name="Bovet L."/>
            <person name="Goepfert S."/>
            <person name="Bakaher N."/>
            <person name="Peitsch M.C."/>
            <person name="Ivanov N.V."/>
        </authorList>
    </citation>
    <scope>NUCLEOTIDE SEQUENCE [LARGE SCALE GENOMIC DNA]</scope>
</reference>
<dbReference type="InterPro" id="IPR002182">
    <property type="entry name" value="NB-ARC"/>
</dbReference>
<evidence type="ECO:0000313" key="2">
    <source>
        <dbReference type="Proteomes" id="UP000189701"/>
    </source>
</evidence>
<dbReference type="Proteomes" id="UP000189701">
    <property type="component" value="Unplaced"/>
</dbReference>